<evidence type="ECO:0000256" key="2">
    <source>
        <dbReference type="ARBA" id="ARBA00022801"/>
    </source>
</evidence>
<keyword evidence="2 3" id="KW-0378">Hydrolase</keyword>
<gene>
    <name evidence="3" type="ORF">Mrose_02559</name>
</gene>
<dbReference type="AlphaFoldDB" id="A0A399EQ05"/>
<evidence type="ECO:0000313" key="4">
    <source>
        <dbReference type="Proteomes" id="UP000265341"/>
    </source>
</evidence>
<dbReference type="OrthoDB" id="9800856at2"/>
<dbReference type="PANTHER" id="PTHR31793:SF27">
    <property type="entry name" value="NOVEL THIOESTERASE SUPERFAMILY DOMAIN AND SAPOSIN A-TYPE DOMAIN CONTAINING PROTEIN (0610012H03RIK)"/>
    <property type="match status" value="1"/>
</dbReference>
<sequence length="136" mass="15877">MTIRVPVKVRYAETDAMGVVHHSRYVPWLELARVEWLERLGLPYTEVEAQGLAFAVVEINLKYRVPARFGDTVEVEVRLSELSSRGLRFDYRVWRDETLLVEGYSRHLCQSREGRATRIPPEILGQLEAHRESREI</sequence>
<evidence type="ECO:0000313" key="3">
    <source>
        <dbReference type="EMBL" id="RIH84622.1"/>
    </source>
</evidence>
<dbReference type="EC" id="3.1.-.-" evidence="3"/>
<comment type="similarity">
    <text evidence="1">Belongs to the 4-hydroxybenzoyl-CoA thioesterase family.</text>
</comment>
<dbReference type="Proteomes" id="UP000265341">
    <property type="component" value="Unassembled WGS sequence"/>
</dbReference>
<dbReference type="SUPFAM" id="SSF54637">
    <property type="entry name" value="Thioesterase/thiol ester dehydrase-isomerase"/>
    <property type="match status" value="1"/>
</dbReference>
<keyword evidence="4" id="KW-1185">Reference proteome</keyword>
<dbReference type="InterPro" id="IPR029069">
    <property type="entry name" value="HotDog_dom_sf"/>
</dbReference>
<dbReference type="GO" id="GO:0047617">
    <property type="term" value="F:fatty acyl-CoA hydrolase activity"/>
    <property type="evidence" value="ECO:0007669"/>
    <property type="project" value="TreeGrafter"/>
</dbReference>
<proteinExistence type="inferred from homology"/>
<dbReference type="CDD" id="cd00586">
    <property type="entry name" value="4HBT"/>
    <property type="match status" value="1"/>
</dbReference>
<dbReference type="EMBL" id="QWLA01000054">
    <property type="protein sequence ID" value="RIH84622.1"/>
    <property type="molecule type" value="Genomic_DNA"/>
</dbReference>
<dbReference type="NCBIfam" id="TIGR00051">
    <property type="entry name" value="YbgC/FadM family acyl-CoA thioesterase"/>
    <property type="match status" value="1"/>
</dbReference>
<dbReference type="InterPro" id="IPR050563">
    <property type="entry name" value="4-hydroxybenzoyl-CoA_TE"/>
</dbReference>
<name>A0A399EQ05_9DEIN</name>
<evidence type="ECO:0000256" key="1">
    <source>
        <dbReference type="ARBA" id="ARBA00005953"/>
    </source>
</evidence>
<protein>
    <submittedName>
        <fullName evidence="3">Putative esterase</fullName>
        <ecNumber evidence="3">3.1.-.-</ecNumber>
    </submittedName>
</protein>
<dbReference type="Gene3D" id="3.10.129.10">
    <property type="entry name" value="Hotdog Thioesterase"/>
    <property type="match status" value="1"/>
</dbReference>
<organism evidence="3 4">
    <name type="scientific">Calidithermus roseus</name>
    <dbReference type="NCBI Taxonomy" id="1644118"/>
    <lineage>
        <taxon>Bacteria</taxon>
        <taxon>Thermotogati</taxon>
        <taxon>Deinococcota</taxon>
        <taxon>Deinococci</taxon>
        <taxon>Thermales</taxon>
        <taxon>Thermaceae</taxon>
        <taxon>Calidithermus</taxon>
    </lineage>
</organism>
<reference evidence="3 4" key="1">
    <citation type="submission" date="2018-08" db="EMBL/GenBank/DDBJ databases">
        <title>Meiothermus roseus NBRC 110900 genome sequencing project.</title>
        <authorList>
            <person name="Da Costa M.S."/>
            <person name="Albuquerque L."/>
            <person name="Raposo P."/>
            <person name="Froufe H.J.C."/>
            <person name="Barroso C.S."/>
            <person name="Egas C."/>
        </authorList>
    </citation>
    <scope>NUCLEOTIDE SEQUENCE [LARGE SCALE GENOMIC DNA]</scope>
    <source>
        <strain evidence="3 4">NBRC 110900</strain>
    </source>
</reference>
<accession>A0A399EQ05</accession>
<comment type="caution">
    <text evidence="3">The sequence shown here is derived from an EMBL/GenBank/DDBJ whole genome shotgun (WGS) entry which is preliminary data.</text>
</comment>
<dbReference type="PIRSF" id="PIRSF003230">
    <property type="entry name" value="YbgC"/>
    <property type="match status" value="1"/>
</dbReference>
<dbReference type="PANTHER" id="PTHR31793">
    <property type="entry name" value="4-HYDROXYBENZOYL-COA THIOESTERASE FAMILY MEMBER"/>
    <property type="match status" value="1"/>
</dbReference>
<dbReference type="Pfam" id="PF13279">
    <property type="entry name" value="4HBT_2"/>
    <property type="match status" value="1"/>
</dbReference>
<dbReference type="InterPro" id="IPR006684">
    <property type="entry name" value="YbgC/YbaW"/>
</dbReference>